<dbReference type="HOGENOM" id="CLU_010887_0_0_11"/>
<proteinExistence type="predicted"/>
<dbReference type="KEGG" id="scb:SCAB_19681"/>
<accession>C9YUI8</accession>
<dbReference type="Gene3D" id="1.10.1200.10">
    <property type="entry name" value="ACP-like"/>
    <property type="match status" value="1"/>
</dbReference>
<protein>
    <submittedName>
        <fullName evidence="4">Hexapeptide repeat protein with possible carrier domain</fullName>
    </submittedName>
</protein>
<dbReference type="NCBIfam" id="TIGR02353">
    <property type="entry name" value="NRPS_term_dom"/>
    <property type="match status" value="1"/>
</dbReference>
<gene>
    <name evidence="4" type="ordered locus">SCAB_19681</name>
</gene>
<dbReference type="InterPro" id="IPR012728">
    <property type="entry name" value="Pls/PosA_C"/>
</dbReference>
<dbReference type="SUPFAM" id="SSF51161">
    <property type="entry name" value="Trimeric LpxA-like enzymes"/>
    <property type="match status" value="2"/>
</dbReference>
<dbReference type="Gene3D" id="2.160.10.10">
    <property type="entry name" value="Hexapeptide repeat proteins"/>
    <property type="match status" value="2"/>
</dbReference>
<keyword evidence="2" id="KW-1133">Transmembrane helix</keyword>
<evidence type="ECO:0000259" key="3">
    <source>
        <dbReference type="PROSITE" id="PS50075"/>
    </source>
</evidence>
<dbReference type="SUPFAM" id="SSF47336">
    <property type="entry name" value="ACP-like"/>
    <property type="match status" value="1"/>
</dbReference>
<dbReference type="InterPro" id="IPR050179">
    <property type="entry name" value="Trans_hexapeptide_repeat"/>
</dbReference>
<feature type="domain" description="Carrier" evidence="3">
    <location>
        <begin position="105"/>
        <end position="182"/>
    </location>
</feature>
<dbReference type="InterPro" id="IPR036736">
    <property type="entry name" value="ACP-like_sf"/>
</dbReference>
<organism evidence="4 5">
    <name type="scientific">Streptomyces scabiei (strain 87.22)</name>
    <dbReference type="NCBI Taxonomy" id="680198"/>
    <lineage>
        <taxon>Bacteria</taxon>
        <taxon>Bacillati</taxon>
        <taxon>Actinomycetota</taxon>
        <taxon>Actinomycetes</taxon>
        <taxon>Kitasatosporales</taxon>
        <taxon>Streptomycetaceae</taxon>
        <taxon>Streptomyces</taxon>
    </lineage>
</organism>
<dbReference type="eggNOG" id="COG0110">
    <property type="taxonomic scope" value="Bacteria"/>
</dbReference>
<feature type="region of interest" description="Disordered" evidence="1">
    <location>
        <begin position="1"/>
        <end position="107"/>
    </location>
</feature>
<dbReference type="EMBL" id="FN554889">
    <property type="protein sequence ID" value="CBG69088.1"/>
    <property type="molecule type" value="Genomic_DNA"/>
</dbReference>
<name>C9YUI8_STRSW</name>
<feature type="region of interest" description="Disordered" evidence="1">
    <location>
        <begin position="897"/>
        <end position="916"/>
    </location>
</feature>
<dbReference type="PANTHER" id="PTHR43300">
    <property type="entry name" value="ACETYLTRANSFERASE"/>
    <property type="match status" value="1"/>
</dbReference>
<dbReference type="PANTHER" id="PTHR43300:SF11">
    <property type="entry name" value="ACETYLTRANSFERASE RV3034C-RELATED"/>
    <property type="match status" value="1"/>
</dbReference>
<evidence type="ECO:0000256" key="2">
    <source>
        <dbReference type="SAM" id="Phobius"/>
    </source>
</evidence>
<dbReference type="PROSITE" id="PS50075">
    <property type="entry name" value="CARRIER"/>
    <property type="match status" value="1"/>
</dbReference>
<dbReference type="STRING" id="680198.SCAB_19681"/>
<dbReference type="AlphaFoldDB" id="C9YUI8"/>
<keyword evidence="2" id="KW-0812">Transmembrane</keyword>
<dbReference type="InterPro" id="IPR011004">
    <property type="entry name" value="Trimer_LpxA-like_sf"/>
</dbReference>
<evidence type="ECO:0000256" key="1">
    <source>
        <dbReference type="SAM" id="MobiDB-lite"/>
    </source>
</evidence>
<feature type="transmembrane region" description="Helical" evidence="2">
    <location>
        <begin position="704"/>
        <end position="725"/>
    </location>
</feature>
<keyword evidence="2" id="KW-0472">Membrane</keyword>
<feature type="transmembrane region" description="Helical" evidence="2">
    <location>
        <begin position="737"/>
        <end position="758"/>
    </location>
</feature>
<keyword evidence="5" id="KW-1185">Reference proteome</keyword>
<dbReference type="InterPro" id="IPR009081">
    <property type="entry name" value="PP-bd_ACP"/>
</dbReference>
<sequence>MTCSRMYRKNPDCIPPRPSGGGAGGAHAGPSPSVPSRSDRFRPTRHRFPFPHPSPLSVIPRAVPFTPGRLPSQHLSRRNSMTLPAPRSVAEEPGEAARAEPDAEKSNTTIERLMAELLADVARVEHVPAESHFFDDLGANSLTMAHFCARVRKHPELPSVSIRDVYGHPTVRSLAAALTNAPARQAAPPPPAGPVPVGSTLRYTLCGALQLLLFAGYCLLAAAGYVRGYAWVADASGLVAVYLRSAVFGALALSALCALPVAAKWLLVGRWKPVEFPVWGPAYLRFWTVKALLRTSPMILLVGTPLYVLYLRALGARVGPGVTILSRTLPVCTDLLTIGAGTVIRKDCAFLCYRARAGHIRTGPVTLGRDAFVGEHTVLDIGTALGDGAQLGHSSALRDGESVPAGESWHGSPARRTDVDHIRVAPLPCGTLRRAGYGLAALLQALLLYVPLTVGGAHLLLTAAPELETLLDPAALHLTSARFYAEATALSLALFAGSVVVAAVSAFLVPRLLRPLVRPDRTYPLYGFHYSVHRAIFRSTNRKFFTWLCGDSSYIVPCLRALGYDLSRVEQTGSNFGTAVQHETPYLVRVGSGTMVADGLSVMNAEYSSTSFRVSRTAIGGHNFLGNAIAYPVGGRTGENCLLATKVLVPLDGEIREGVGLLGSPPFEIPRSVERDSRFDHLREGPELARRLAAKNRFNLRSMALFLFLRWLHTCALTVLGFAAYDLYGHGDEPRGLLALAALPPAALVFTVLFYALVERTLTRFRPLRPRLCSIYDPVFWRQERLWKLPDAHLEAFNGTPYKSLVWRLLGVRIGRRVFDDGVYITERTLTTVGDDCTLAAGSKIQAHSQEDGTYKSDHVTIGAGGTLEVGAFVHYGVVLGEGAVLAPDSFLMKGEQVPPHARWGGNPATENTGAR</sequence>
<dbReference type="Pfam" id="PF00550">
    <property type="entry name" value="PP-binding"/>
    <property type="match status" value="1"/>
</dbReference>
<feature type="transmembrane region" description="Helical" evidence="2">
    <location>
        <begin position="441"/>
        <end position="463"/>
    </location>
</feature>
<reference evidence="4 5" key="1">
    <citation type="journal article" date="2010" name="Mol. Plant Microbe Interact.">
        <title>Streptomyces scabies 87-22 contains a coronafacic acid-like biosynthetic cluster that contributes to plant-microbe interactions.</title>
        <authorList>
            <person name="Bignell D.R."/>
            <person name="Seipke R.F."/>
            <person name="Huguet-Tapia J.C."/>
            <person name="Chambers A.H."/>
            <person name="Parry R.J."/>
            <person name="Loria R."/>
        </authorList>
    </citation>
    <scope>NUCLEOTIDE SEQUENCE [LARGE SCALE GENOMIC DNA]</scope>
    <source>
        <strain evidence="4 5">87.22</strain>
    </source>
</reference>
<feature type="transmembrane region" description="Helical" evidence="2">
    <location>
        <begin position="203"/>
        <end position="226"/>
    </location>
</feature>
<dbReference type="Proteomes" id="UP000001444">
    <property type="component" value="Chromosome"/>
</dbReference>
<feature type="transmembrane region" description="Helical" evidence="2">
    <location>
        <begin position="483"/>
        <end position="509"/>
    </location>
</feature>
<feature type="transmembrane region" description="Helical" evidence="2">
    <location>
        <begin position="246"/>
        <end position="267"/>
    </location>
</feature>
<evidence type="ECO:0000313" key="4">
    <source>
        <dbReference type="EMBL" id="CBG69088.1"/>
    </source>
</evidence>
<evidence type="ECO:0000313" key="5">
    <source>
        <dbReference type="Proteomes" id="UP000001444"/>
    </source>
</evidence>
<feature type="compositionally biased region" description="Basic and acidic residues" evidence="1">
    <location>
        <begin position="95"/>
        <end position="105"/>
    </location>
</feature>